<name>A0AAE1WQ92_9LAMI</name>
<accession>A0AAE1WQ92</accession>
<sequence length="357" mass="40359">MRGFMAEYYNCTLHGEDIVQNYYEAPNVPQVSEEPTSAGHVEGNYPQWDDEQRMDWAQGTVFYAAGPSYFVSSHEGVPDDGTRSCPVDADTSSYITMVNRILPCDHTLPGDYYSTKKLVKDLGLLVEKIHACTNGCMLYWKDDVDLEYCKFCRDGRGCILRGNFQAHDVACHTSDSGGVDVSSIRCRGVEAKLTECIVILQKNRVTFGWTFTQMVLHRTSGCIVACGCENVRPCHGPDFHDAGGIGVDCERPTRLWNGVWVEYREGYGMSGKTKDNMFARRDLKIICNRPELELDERRPNVMPKAVYTLGKEQKSRVCEWIRGLKFLNGYASNLACCVDVMELRMHGMKSHDCHVFM</sequence>
<organism evidence="1 2">
    <name type="scientific">Sesamum angolense</name>
    <dbReference type="NCBI Taxonomy" id="2727404"/>
    <lineage>
        <taxon>Eukaryota</taxon>
        <taxon>Viridiplantae</taxon>
        <taxon>Streptophyta</taxon>
        <taxon>Embryophyta</taxon>
        <taxon>Tracheophyta</taxon>
        <taxon>Spermatophyta</taxon>
        <taxon>Magnoliopsida</taxon>
        <taxon>eudicotyledons</taxon>
        <taxon>Gunneridae</taxon>
        <taxon>Pentapetalae</taxon>
        <taxon>asterids</taxon>
        <taxon>lamiids</taxon>
        <taxon>Lamiales</taxon>
        <taxon>Pedaliaceae</taxon>
        <taxon>Sesamum</taxon>
    </lineage>
</organism>
<protein>
    <submittedName>
        <fullName evidence="1">Uncharacterized protein</fullName>
    </submittedName>
</protein>
<gene>
    <name evidence="1" type="ORF">Sango_1588100</name>
</gene>
<proteinExistence type="predicted"/>
<dbReference type="EMBL" id="JACGWL010000008">
    <property type="protein sequence ID" value="KAK4397515.1"/>
    <property type="molecule type" value="Genomic_DNA"/>
</dbReference>
<dbReference type="PANTHER" id="PTHR10775">
    <property type="entry name" value="OS08G0208400 PROTEIN"/>
    <property type="match status" value="1"/>
</dbReference>
<dbReference type="AlphaFoldDB" id="A0AAE1WQ92"/>
<reference evidence="1" key="2">
    <citation type="journal article" date="2024" name="Plant">
        <title>Genomic evolution and insights into agronomic trait innovations of Sesamum species.</title>
        <authorList>
            <person name="Miao H."/>
            <person name="Wang L."/>
            <person name="Qu L."/>
            <person name="Liu H."/>
            <person name="Sun Y."/>
            <person name="Le M."/>
            <person name="Wang Q."/>
            <person name="Wei S."/>
            <person name="Zheng Y."/>
            <person name="Lin W."/>
            <person name="Duan Y."/>
            <person name="Cao H."/>
            <person name="Xiong S."/>
            <person name="Wang X."/>
            <person name="Wei L."/>
            <person name="Li C."/>
            <person name="Ma Q."/>
            <person name="Ju M."/>
            <person name="Zhao R."/>
            <person name="Li G."/>
            <person name="Mu C."/>
            <person name="Tian Q."/>
            <person name="Mei H."/>
            <person name="Zhang T."/>
            <person name="Gao T."/>
            <person name="Zhang H."/>
        </authorList>
    </citation>
    <scope>NUCLEOTIDE SEQUENCE</scope>
    <source>
        <strain evidence="1">K16</strain>
    </source>
</reference>
<evidence type="ECO:0000313" key="2">
    <source>
        <dbReference type="Proteomes" id="UP001289374"/>
    </source>
</evidence>
<comment type="caution">
    <text evidence="1">The sequence shown here is derived from an EMBL/GenBank/DDBJ whole genome shotgun (WGS) entry which is preliminary data.</text>
</comment>
<evidence type="ECO:0000313" key="1">
    <source>
        <dbReference type="EMBL" id="KAK4397515.1"/>
    </source>
</evidence>
<keyword evidence="2" id="KW-1185">Reference proteome</keyword>
<reference evidence="1" key="1">
    <citation type="submission" date="2020-06" db="EMBL/GenBank/DDBJ databases">
        <authorList>
            <person name="Li T."/>
            <person name="Hu X."/>
            <person name="Zhang T."/>
            <person name="Song X."/>
            <person name="Zhang H."/>
            <person name="Dai N."/>
            <person name="Sheng W."/>
            <person name="Hou X."/>
            <person name="Wei L."/>
        </authorList>
    </citation>
    <scope>NUCLEOTIDE SEQUENCE</scope>
    <source>
        <strain evidence="1">K16</strain>
        <tissue evidence="1">Leaf</tissue>
    </source>
</reference>
<dbReference type="PANTHER" id="PTHR10775:SF188">
    <property type="entry name" value="TRANSPOSASE-ASSOCIATED DOMAIN-CONTAINING PROTEIN"/>
    <property type="match status" value="1"/>
</dbReference>
<dbReference type="Proteomes" id="UP001289374">
    <property type="component" value="Unassembled WGS sequence"/>
</dbReference>